<name>A0A510VNU3_9LACO</name>
<proteinExistence type="predicted"/>
<comment type="caution">
    <text evidence="4">The sequence shown here is derived from an EMBL/GenBank/DDBJ whole genome shotgun (WGS) entry which is preliminary data.</text>
</comment>
<evidence type="ECO:0000313" key="5">
    <source>
        <dbReference type="Proteomes" id="UP000321429"/>
    </source>
</evidence>
<accession>A0A510VNU3</accession>
<keyword evidence="1 4" id="KW-0808">Transferase</keyword>
<evidence type="ECO:0000256" key="1">
    <source>
        <dbReference type="ARBA" id="ARBA00022679"/>
    </source>
</evidence>
<gene>
    <name evidence="4" type="ORF">LSI01_09100</name>
</gene>
<dbReference type="Proteomes" id="UP000321429">
    <property type="component" value="Unassembled WGS sequence"/>
</dbReference>
<dbReference type="InterPro" id="IPR000182">
    <property type="entry name" value="GNAT_dom"/>
</dbReference>
<dbReference type="EMBL" id="BJUD01000013">
    <property type="protein sequence ID" value="GEK28599.1"/>
    <property type="molecule type" value="Genomic_DNA"/>
</dbReference>
<dbReference type="PANTHER" id="PTHR43800">
    <property type="entry name" value="PEPTIDYL-LYSINE N-ACETYLTRANSFERASE YJAB"/>
    <property type="match status" value="1"/>
</dbReference>
<dbReference type="AlphaFoldDB" id="A0A510VNU3"/>
<dbReference type="Gene3D" id="3.40.630.30">
    <property type="match status" value="1"/>
</dbReference>
<dbReference type="GO" id="GO:0016747">
    <property type="term" value="F:acyltransferase activity, transferring groups other than amino-acyl groups"/>
    <property type="evidence" value="ECO:0007669"/>
    <property type="project" value="InterPro"/>
</dbReference>
<feature type="domain" description="N-acetyltransferase" evidence="3">
    <location>
        <begin position="3"/>
        <end position="145"/>
    </location>
</feature>
<dbReference type="RefSeq" id="WP_057808548.1">
    <property type="nucleotide sequence ID" value="NZ_BJUD01000013.1"/>
</dbReference>
<reference evidence="4 5" key="1">
    <citation type="submission" date="2019-07" db="EMBL/GenBank/DDBJ databases">
        <title>Whole genome shotgun sequence of Lactobacillus siliginis NBRC 101315.</title>
        <authorList>
            <person name="Hosoyama A."/>
            <person name="Uohara A."/>
            <person name="Ohji S."/>
            <person name="Ichikawa N."/>
        </authorList>
    </citation>
    <scope>NUCLEOTIDE SEQUENCE [LARGE SCALE GENOMIC DNA]</scope>
    <source>
        <strain evidence="4 5">NBRC 101315</strain>
    </source>
</reference>
<evidence type="ECO:0000256" key="2">
    <source>
        <dbReference type="ARBA" id="ARBA00023315"/>
    </source>
</evidence>
<keyword evidence="2" id="KW-0012">Acyltransferase</keyword>
<dbReference type="OrthoDB" id="9789605at2"/>
<organism evidence="4 5">
    <name type="scientific">Furfurilactobacillus siliginis</name>
    <dbReference type="NCBI Taxonomy" id="348151"/>
    <lineage>
        <taxon>Bacteria</taxon>
        <taxon>Bacillati</taxon>
        <taxon>Bacillota</taxon>
        <taxon>Bacilli</taxon>
        <taxon>Lactobacillales</taxon>
        <taxon>Lactobacillaceae</taxon>
        <taxon>Furfurilactobacillus</taxon>
    </lineage>
</organism>
<sequence length="151" mass="17229">MITMLKMMKKPELDQIMHIWLNENIRAHGAYVSESYWRENASLVRHLIETATVYVSRDTNGINGFCGLQDNYIAGVFIDAKMQGNGIGGQLLSAVQADYDELTLSVYEANTRAVKFYQHHGFTIAKRGRDEDNDVDELTMSWHKAQERSNV</sequence>
<dbReference type="Pfam" id="PF13508">
    <property type="entry name" value="Acetyltransf_7"/>
    <property type="match status" value="1"/>
</dbReference>
<evidence type="ECO:0000313" key="4">
    <source>
        <dbReference type="EMBL" id="GEK28599.1"/>
    </source>
</evidence>
<protein>
    <submittedName>
        <fullName evidence="4">Acetyltransferase</fullName>
    </submittedName>
</protein>
<dbReference type="PANTHER" id="PTHR43800:SF1">
    <property type="entry name" value="PEPTIDYL-LYSINE N-ACETYLTRANSFERASE YJAB"/>
    <property type="match status" value="1"/>
</dbReference>
<dbReference type="PROSITE" id="PS51186">
    <property type="entry name" value="GNAT"/>
    <property type="match status" value="1"/>
</dbReference>
<evidence type="ECO:0000259" key="3">
    <source>
        <dbReference type="PROSITE" id="PS51186"/>
    </source>
</evidence>
<dbReference type="SUPFAM" id="SSF55729">
    <property type="entry name" value="Acyl-CoA N-acyltransferases (Nat)"/>
    <property type="match status" value="1"/>
</dbReference>
<dbReference type="InterPro" id="IPR016181">
    <property type="entry name" value="Acyl_CoA_acyltransferase"/>
</dbReference>